<dbReference type="InterPro" id="IPR014710">
    <property type="entry name" value="RmlC-like_jellyroll"/>
</dbReference>
<dbReference type="InterPro" id="IPR013096">
    <property type="entry name" value="Cupin_2"/>
</dbReference>
<reference evidence="2 3" key="1">
    <citation type="submission" date="2020-02" db="EMBL/GenBank/DDBJ databases">
        <title>Draft genome sequence of two Spirosoma agri KCTC 52727 and Spirosoma terrae KCTC 52035.</title>
        <authorList>
            <person name="Rojas J."/>
            <person name="Ambika Manirajan B."/>
            <person name="Suarez C."/>
            <person name="Ratering S."/>
            <person name="Schnell S."/>
        </authorList>
    </citation>
    <scope>NUCLEOTIDE SEQUENCE [LARGE SCALE GENOMIC DNA]</scope>
    <source>
        <strain evidence="2 3">KCTC 52035</strain>
    </source>
</reference>
<dbReference type="InterPro" id="IPR011051">
    <property type="entry name" value="RmlC_Cupin_sf"/>
</dbReference>
<comment type="caution">
    <text evidence="2">The sequence shown here is derived from an EMBL/GenBank/DDBJ whole genome shotgun (WGS) entry which is preliminary data.</text>
</comment>
<keyword evidence="3" id="KW-1185">Reference proteome</keyword>
<dbReference type="SUPFAM" id="SSF51182">
    <property type="entry name" value="RmlC-like cupins"/>
    <property type="match status" value="1"/>
</dbReference>
<dbReference type="AlphaFoldDB" id="A0A6L9LJ58"/>
<protein>
    <submittedName>
        <fullName evidence="2">Cupin domain-containing protein</fullName>
    </submittedName>
</protein>
<accession>A0A6L9LJ58</accession>
<evidence type="ECO:0000313" key="2">
    <source>
        <dbReference type="EMBL" id="NDU98963.1"/>
    </source>
</evidence>
<gene>
    <name evidence="2" type="ORF">GK108_29050</name>
</gene>
<organism evidence="2 3">
    <name type="scientific">Spirosoma terrae</name>
    <dbReference type="NCBI Taxonomy" id="1968276"/>
    <lineage>
        <taxon>Bacteria</taxon>
        <taxon>Pseudomonadati</taxon>
        <taxon>Bacteroidota</taxon>
        <taxon>Cytophagia</taxon>
        <taxon>Cytophagales</taxon>
        <taxon>Cytophagaceae</taxon>
        <taxon>Spirosoma</taxon>
    </lineage>
</organism>
<name>A0A6L9LJ58_9BACT</name>
<dbReference type="Proteomes" id="UP000474175">
    <property type="component" value="Unassembled WGS sequence"/>
</dbReference>
<dbReference type="EMBL" id="JAAFZH010000022">
    <property type="protein sequence ID" value="NDU98963.1"/>
    <property type="molecule type" value="Genomic_DNA"/>
</dbReference>
<feature type="domain" description="Cupin type-2" evidence="1">
    <location>
        <begin position="35"/>
        <end position="98"/>
    </location>
</feature>
<dbReference type="Gene3D" id="2.60.120.10">
    <property type="entry name" value="Jelly Rolls"/>
    <property type="match status" value="1"/>
</dbReference>
<dbReference type="PANTHER" id="PTHR36440">
    <property type="entry name" value="PUTATIVE (AFU_ORTHOLOGUE AFUA_8G07350)-RELATED"/>
    <property type="match status" value="1"/>
</dbReference>
<evidence type="ECO:0000313" key="3">
    <source>
        <dbReference type="Proteomes" id="UP000474175"/>
    </source>
</evidence>
<dbReference type="PANTHER" id="PTHR36440:SF1">
    <property type="entry name" value="PUTATIVE (AFU_ORTHOLOGUE AFUA_8G07350)-RELATED"/>
    <property type="match status" value="1"/>
</dbReference>
<dbReference type="Pfam" id="PF07883">
    <property type="entry name" value="Cupin_2"/>
    <property type="match status" value="1"/>
</dbReference>
<sequence length="183" mass="20650">MAFKNKLIRNNVTGQEIRFLQTAIDTAGQLLEMESTFQPYSKEPAVHYHPHQAEDFDVLAGELTVRIHGQQNVLKAGDTLHIPRNVVHAMWNASGDKTVVNWQVRPAMNTEHLLETASGLASDGKVNKNGMPPVLQTALMVNRFSNVFRIAKPPFIVQRILFTILTPFAYLAGYRSTYKQYLD</sequence>
<evidence type="ECO:0000259" key="1">
    <source>
        <dbReference type="Pfam" id="PF07883"/>
    </source>
</evidence>
<dbReference type="InterPro" id="IPR053146">
    <property type="entry name" value="QDO-like"/>
</dbReference>
<dbReference type="RefSeq" id="WP_163955097.1">
    <property type="nucleotide sequence ID" value="NZ_JAAFZH010000022.1"/>
</dbReference>
<proteinExistence type="predicted"/>